<keyword evidence="3" id="KW-0808">Transferase</keyword>
<comment type="catalytic activity">
    <reaction evidence="1">
        <text>5-diphospho-1D-myo-inositol 1,2,3,4,6-pentakisphosphate + ATP + H(+) = 1,5-bis(diphospho)-1D-myo-inositol 2,3,4,6-tetrakisphosphate + ADP</text>
        <dbReference type="Rhea" id="RHEA:10276"/>
        <dbReference type="ChEBI" id="CHEBI:15378"/>
        <dbReference type="ChEBI" id="CHEBI:30616"/>
        <dbReference type="ChEBI" id="CHEBI:58628"/>
        <dbReference type="ChEBI" id="CHEBI:77983"/>
        <dbReference type="ChEBI" id="CHEBI:456216"/>
        <dbReference type="EC" id="2.7.4.24"/>
    </reaction>
    <physiologicalReaction direction="left-to-right" evidence="1">
        <dbReference type="Rhea" id="RHEA:10277"/>
    </physiologicalReaction>
</comment>
<gene>
    <name evidence="3" type="ORF">glysoja_033392</name>
</gene>
<dbReference type="PANTHER" id="PTHR12750">
    <property type="entry name" value="DIPHOSPHOINOSITOL PENTAKISPHOSPHATE KINASE"/>
    <property type="match status" value="1"/>
</dbReference>
<dbReference type="EMBL" id="KN649161">
    <property type="protein sequence ID" value="KHN34199.1"/>
    <property type="molecule type" value="Genomic_DNA"/>
</dbReference>
<dbReference type="Gene3D" id="3.30.470.20">
    <property type="entry name" value="ATP-grasp fold, B domain"/>
    <property type="match status" value="1"/>
</dbReference>
<dbReference type="PANTHER" id="PTHR12750:SF9">
    <property type="entry name" value="INOSITOL HEXAKISPHOSPHATE AND DIPHOSPHOINOSITOL-PENTAKISPHOSPHATE KINASE"/>
    <property type="match status" value="1"/>
</dbReference>
<protein>
    <submittedName>
        <fullName evidence="3">Inositol hexakisphosphate and diphosphoinositol-pentakisphosphate kinase 1</fullName>
        <ecNumber evidence="3">2.7.4.21</ecNumber>
    </submittedName>
</protein>
<accession>A0A0B2RPJ4</accession>
<dbReference type="GO" id="GO:0032958">
    <property type="term" value="P:inositol phosphate biosynthetic process"/>
    <property type="evidence" value="ECO:0007669"/>
    <property type="project" value="TreeGrafter"/>
</dbReference>
<dbReference type="InterPro" id="IPR037446">
    <property type="entry name" value="His_Pase_VIP1"/>
</dbReference>
<comment type="catalytic activity">
    <reaction evidence="2">
        <text>1D-myo-inositol hexakisphosphate + ATP = 1-diphospho-1D-myo-inositol 2,3,4,5,6-pentakisphosphate + ADP</text>
        <dbReference type="Rhea" id="RHEA:37459"/>
        <dbReference type="ChEBI" id="CHEBI:30616"/>
        <dbReference type="ChEBI" id="CHEBI:58130"/>
        <dbReference type="ChEBI" id="CHEBI:74946"/>
        <dbReference type="ChEBI" id="CHEBI:456216"/>
        <dbReference type="EC" id="2.7.4.24"/>
    </reaction>
    <physiologicalReaction direction="left-to-right" evidence="2">
        <dbReference type="Rhea" id="RHEA:37460"/>
    </physiologicalReaction>
</comment>
<dbReference type="GO" id="GO:0033857">
    <property type="term" value="F:5-diphosphoinositol pentakisphosphate 1-kinase activity"/>
    <property type="evidence" value="ECO:0007669"/>
    <property type="project" value="TreeGrafter"/>
</dbReference>
<evidence type="ECO:0000256" key="1">
    <source>
        <dbReference type="ARBA" id="ARBA00033696"/>
    </source>
</evidence>
<dbReference type="GO" id="GO:0006020">
    <property type="term" value="P:inositol metabolic process"/>
    <property type="evidence" value="ECO:0007669"/>
    <property type="project" value="TreeGrafter"/>
</dbReference>
<name>A0A0B2RPJ4_GLYSO</name>
<proteinExistence type="predicted"/>
<keyword evidence="3" id="KW-0418">Kinase</keyword>
<reference evidence="3" key="1">
    <citation type="submission" date="2014-07" db="EMBL/GenBank/DDBJ databases">
        <title>Identification of a novel salt tolerance gene in wild soybean by whole-genome sequencing.</title>
        <authorList>
            <person name="Lam H.-M."/>
            <person name="Qi X."/>
            <person name="Li M.-W."/>
            <person name="Liu X."/>
            <person name="Xie M."/>
            <person name="Ni M."/>
            <person name="Xu X."/>
        </authorList>
    </citation>
    <scope>NUCLEOTIDE SEQUENCE [LARGE SCALE GENOMIC DNA]</scope>
    <source>
        <tissue evidence="3">Root</tissue>
    </source>
</reference>
<evidence type="ECO:0000256" key="2">
    <source>
        <dbReference type="ARBA" id="ARBA00034629"/>
    </source>
</evidence>
<evidence type="ECO:0000313" key="3">
    <source>
        <dbReference type="EMBL" id="KHN34199.1"/>
    </source>
</evidence>
<sequence>MVVAEKIKIGVCVMEKKVYTVGPEYAHAEARKSPVVDGVVMRNPNGKEVRYPVLLTPAEKEMARDVCIAFSQAVCGFDLLRSQGRSYVCDVNGWSFVKNSYNGDRTPKQKVKLKVTEEKLLNLMLKYNGGRPRSEAWLNEIITSNANTVDSNGSPEFPWMVDGAGLPPNASELLANLVMFCKC</sequence>
<dbReference type="GO" id="GO:0052723">
    <property type="term" value="F:inositol hexakisphosphate 1-kinase activity"/>
    <property type="evidence" value="ECO:0007669"/>
    <property type="project" value="RHEA"/>
</dbReference>
<dbReference type="Proteomes" id="UP000053555">
    <property type="component" value="Unassembled WGS sequence"/>
</dbReference>
<dbReference type="AlphaFoldDB" id="A0A0B2RPJ4"/>
<dbReference type="EC" id="2.7.4.21" evidence="3"/>
<organism evidence="3">
    <name type="scientific">Glycine soja</name>
    <name type="common">Wild soybean</name>
    <dbReference type="NCBI Taxonomy" id="3848"/>
    <lineage>
        <taxon>Eukaryota</taxon>
        <taxon>Viridiplantae</taxon>
        <taxon>Streptophyta</taxon>
        <taxon>Embryophyta</taxon>
        <taxon>Tracheophyta</taxon>
        <taxon>Spermatophyta</taxon>
        <taxon>Magnoliopsida</taxon>
        <taxon>eudicotyledons</taxon>
        <taxon>Gunneridae</taxon>
        <taxon>Pentapetalae</taxon>
        <taxon>rosids</taxon>
        <taxon>fabids</taxon>
        <taxon>Fabales</taxon>
        <taxon>Fabaceae</taxon>
        <taxon>Papilionoideae</taxon>
        <taxon>50 kb inversion clade</taxon>
        <taxon>NPAAA clade</taxon>
        <taxon>indigoferoid/millettioid clade</taxon>
        <taxon>Phaseoleae</taxon>
        <taxon>Glycine</taxon>
        <taxon>Glycine subgen. Soja</taxon>
    </lineage>
</organism>